<dbReference type="Pfam" id="PF00752">
    <property type="entry name" value="XPG_N"/>
    <property type="match status" value="1"/>
</dbReference>
<proteinExistence type="inferred from homology"/>
<evidence type="ECO:0000259" key="7">
    <source>
        <dbReference type="SMART" id="SM00484"/>
    </source>
</evidence>
<dbReference type="SMART" id="SM00485">
    <property type="entry name" value="XPGN"/>
    <property type="match status" value="1"/>
</dbReference>
<dbReference type="PANTHER" id="PTHR11081">
    <property type="entry name" value="FLAP ENDONUCLEASE FAMILY MEMBER"/>
    <property type="match status" value="1"/>
</dbReference>
<keyword evidence="5" id="KW-0269">Exonuclease</keyword>
<name>A0A8K0JM03_9TREE</name>
<organism evidence="9 10">
    <name type="scientific">Filobasidium floriforme</name>
    <dbReference type="NCBI Taxonomy" id="5210"/>
    <lineage>
        <taxon>Eukaryota</taxon>
        <taxon>Fungi</taxon>
        <taxon>Dikarya</taxon>
        <taxon>Basidiomycota</taxon>
        <taxon>Agaricomycotina</taxon>
        <taxon>Tremellomycetes</taxon>
        <taxon>Filobasidiales</taxon>
        <taxon>Filobasidiaceae</taxon>
        <taxon>Filobasidium</taxon>
    </lineage>
</organism>
<evidence type="ECO:0000313" key="9">
    <source>
        <dbReference type="EMBL" id="KAG7553596.1"/>
    </source>
</evidence>
<keyword evidence="5" id="KW-0267">Excision nuclease</keyword>
<dbReference type="GO" id="GO:0017108">
    <property type="term" value="F:5'-flap endonuclease activity"/>
    <property type="evidence" value="ECO:0007669"/>
    <property type="project" value="TreeGrafter"/>
</dbReference>
<dbReference type="SMART" id="SM00279">
    <property type="entry name" value="HhH2"/>
    <property type="match status" value="1"/>
</dbReference>
<evidence type="ECO:0000256" key="1">
    <source>
        <dbReference type="ARBA" id="ARBA00022722"/>
    </source>
</evidence>
<dbReference type="InterPro" id="IPR006085">
    <property type="entry name" value="XPG_DNA_repair_N"/>
</dbReference>
<dbReference type="Proteomes" id="UP000812966">
    <property type="component" value="Unassembled WGS sequence"/>
</dbReference>
<keyword evidence="5" id="KW-0227">DNA damage</keyword>
<feature type="domain" description="XPG N-terminal" evidence="8">
    <location>
        <begin position="9"/>
        <end position="113"/>
    </location>
</feature>
<dbReference type="GO" id="GO:0035312">
    <property type="term" value="F:5'-3' DNA exonuclease activity"/>
    <property type="evidence" value="ECO:0007669"/>
    <property type="project" value="UniProtKB-UniRule"/>
</dbReference>
<dbReference type="SUPFAM" id="SSF47807">
    <property type="entry name" value="5' to 3' exonuclease, C-terminal subdomain"/>
    <property type="match status" value="1"/>
</dbReference>
<comment type="subcellular location">
    <subcellularLocation>
        <location evidence="5">Nucleus</location>
    </subcellularLocation>
</comment>
<dbReference type="GO" id="GO:0006310">
    <property type="term" value="P:DNA recombination"/>
    <property type="evidence" value="ECO:0007669"/>
    <property type="project" value="TreeGrafter"/>
</dbReference>
<dbReference type="SUPFAM" id="SSF88723">
    <property type="entry name" value="PIN domain-like"/>
    <property type="match status" value="1"/>
</dbReference>
<evidence type="ECO:0000313" key="10">
    <source>
        <dbReference type="Proteomes" id="UP000812966"/>
    </source>
</evidence>
<dbReference type="EC" id="3.1.-.-" evidence="5"/>
<evidence type="ECO:0000259" key="8">
    <source>
        <dbReference type="SMART" id="SM00485"/>
    </source>
</evidence>
<evidence type="ECO:0000256" key="5">
    <source>
        <dbReference type="RuleBase" id="RU910737"/>
    </source>
</evidence>
<dbReference type="InterPro" id="IPR036279">
    <property type="entry name" value="5-3_exonuclease_C_sf"/>
</dbReference>
<dbReference type="Pfam" id="PF00867">
    <property type="entry name" value="XPG_I"/>
    <property type="match status" value="1"/>
</dbReference>
<dbReference type="GO" id="GO:0046872">
    <property type="term" value="F:metal ion binding"/>
    <property type="evidence" value="ECO:0007669"/>
    <property type="project" value="UniProtKB-UniRule"/>
</dbReference>
<keyword evidence="4 5" id="KW-0460">Magnesium</keyword>
<dbReference type="PRINTS" id="PR00853">
    <property type="entry name" value="XPGRADSUPER"/>
</dbReference>
<dbReference type="Gene3D" id="3.40.50.1010">
    <property type="entry name" value="5'-nuclease"/>
    <property type="match status" value="2"/>
</dbReference>
<gene>
    <name evidence="9" type="ORF">FFLO_02951</name>
</gene>
<evidence type="ECO:0000256" key="3">
    <source>
        <dbReference type="ARBA" id="ARBA00022801"/>
    </source>
</evidence>
<keyword evidence="3 5" id="KW-0378">Hydrolase</keyword>
<comment type="cofactor">
    <cofactor evidence="5">
        <name>Mg(2+)</name>
        <dbReference type="ChEBI" id="CHEBI:18420"/>
    </cofactor>
    <text evidence="5">Binds 2 magnesium ions per subunit. They probably participate in the reaction catalyzed by the enzyme. May bind an additional third magnesium ion after substrate binding.</text>
</comment>
<keyword evidence="10" id="KW-1185">Reference proteome</keyword>
<evidence type="ECO:0000256" key="4">
    <source>
        <dbReference type="ARBA" id="ARBA00022842"/>
    </source>
</evidence>
<comment type="function">
    <text evidence="5">5'-&gt;3' double-stranded DNA exonuclease which may also possess a cryptic 3'-&gt;5' double-stranded DNA exonuclease activity. Functions in DNA mismatch repair.</text>
</comment>
<evidence type="ECO:0000256" key="2">
    <source>
        <dbReference type="ARBA" id="ARBA00022723"/>
    </source>
</evidence>
<dbReference type="InterPro" id="IPR029060">
    <property type="entry name" value="PIN-like_dom_sf"/>
</dbReference>
<evidence type="ECO:0000256" key="6">
    <source>
        <dbReference type="SAM" id="MobiDB-lite"/>
    </source>
</evidence>
<dbReference type="InterPro" id="IPR006084">
    <property type="entry name" value="XPG/Rad2"/>
</dbReference>
<keyword evidence="5" id="KW-0234">DNA repair</keyword>
<dbReference type="Gene3D" id="1.10.150.20">
    <property type="entry name" value="5' to 3' exonuclease, C-terminal subdomain"/>
    <property type="match status" value="1"/>
</dbReference>
<feature type="domain" description="XPG-I" evidence="7">
    <location>
        <begin position="386"/>
        <end position="456"/>
    </location>
</feature>
<dbReference type="GO" id="GO:0005634">
    <property type="term" value="C:nucleus"/>
    <property type="evidence" value="ECO:0007669"/>
    <property type="project" value="UniProtKB-SubCell"/>
</dbReference>
<dbReference type="InterPro" id="IPR006086">
    <property type="entry name" value="XPG-I_dom"/>
</dbReference>
<accession>A0A8K0JM03</accession>
<comment type="similarity">
    <text evidence="5">Belongs to the XPG/RAD2 endonuclease family. EXO1 subfamily.</text>
</comment>
<sequence>MRPSFLVRGVQGLGVAIKKEYPDLIKTYNNRWTDPAIQGKTVALDATLITTRFFYTQMEDDALESKRIVMNWHRLISSMKEAGVKPIAIFDEPGPREWKAREHLRRQAQRSLNLARSLLEDARRERLVKVDNVLQEARALLQTEQLPAGTEVDIENELLNLDELALTSEFTAVNEDPGRKTLQEALLLLRECRASSRPGEKHATRSVDQILMDRSMEEEGEAGAADVAKVEPRQDAMIGGGDAASDTAHPDSGLAASLKHVEEQLARMPRIDVEAESSVETDVASDLMLLQQQEDGIEDIATVVVEPSLEFTETVRQMALTANENYIVSDIIKTITSDSPSQLALRERQQELRDLQDRAKEVSKTYERSHAKPTARDMEEARELLQVMGVPIVQAPSPYEAEGLCAAMVLSGMADYAGTEDSDVLVYGALLLKNVGTSTLPLQSIDGEELRTTLDMTNQQYKDFLILCGTDACERIHGIGFKRALKLIKEHSTIEMVLDNAQSKKVPLRRLTQEGYLERVGAARRVFSDLPSLPTEFDLQQRTVEPSSVDEFLRNRHGVATLNHTDTVSLGDEVQLDYHSAEPDLWIEPDLPRDVPDWIDDSDPPIPKR</sequence>
<keyword evidence="2 5" id="KW-0479">Metal-binding</keyword>
<dbReference type="InterPro" id="IPR008918">
    <property type="entry name" value="HhH2"/>
</dbReference>
<feature type="region of interest" description="Disordered" evidence="6">
    <location>
        <begin position="357"/>
        <end position="377"/>
    </location>
</feature>
<dbReference type="SMART" id="SM00484">
    <property type="entry name" value="XPGI"/>
    <property type="match status" value="1"/>
</dbReference>
<comment type="caution">
    <text evidence="9">The sequence shown here is derived from an EMBL/GenBank/DDBJ whole genome shotgun (WGS) entry which is preliminary data.</text>
</comment>
<keyword evidence="1 5" id="KW-0540">Nuclease</keyword>
<dbReference type="GO" id="GO:0003677">
    <property type="term" value="F:DNA binding"/>
    <property type="evidence" value="ECO:0007669"/>
    <property type="project" value="UniProtKB-UniRule"/>
</dbReference>
<keyword evidence="5" id="KW-0228">DNA excision</keyword>
<dbReference type="EMBL" id="JABELV010000051">
    <property type="protein sequence ID" value="KAG7553596.1"/>
    <property type="molecule type" value="Genomic_DNA"/>
</dbReference>
<dbReference type="GO" id="GO:0006298">
    <property type="term" value="P:mismatch repair"/>
    <property type="evidence" value="ECO:0007669"/>
    <property type="project" value="TreeGrafter"/>
</dbReference>
<keyword evidence="5" id="KW-0539">Nucleus</keyword>
<protein>
    <recommendedName>
        <fullName evidence="5">Exonuclease 1</fullName>
        <ecNumber evidence="5">3.1.-.-</ecNumber>
    </recommendedName>
</protein>
<reference evidence="9" key="1">
    <citation type="submission" date="2020-04" db="EMBL/GenBank/DDBJ databases">
        <title>Analysis of mating type loci in Filobasidium floriforme.</title>
        <authorList>
            <person name="Nowrousian M."/>
        </authorList>
    </citation>
    <scope>NUCLEOTIDE SEQUENCE</scope>
    <source>
        <strain evidence="9">CBS 6242</strain>
    </source>
</reference>
<dbReference type="PANTHER" id="PTHR11081:SF8">
    <property type="entry name" value="EXONUCLEASE 1"/>
    <property type="match status" value="1"/>
</dbReference>
<keyword evidence="5" id="KW-0238">DNA-binding</keyword>
<dbReference type="AlphaFoldDB" id="A0A8K0JM03"/>